<sequence>MQQQAYTIRDLYFWRITLSLALASFFVFAGMYAVQPLFPVFVKEFGVPVSASGLALSVTIIGLIIGLIVLGFWSDRSGRTVFIKLSLAGAAIPFLLIPLSESFFLLLVLRLVQGFALAGLPAAAIAYLSEEIDKRSVHIATALYISSNALGGMAGRVMTGYMTDHFSWEMAFYVLAVIGLVILSAVIFMLPKSRFFAPSQLPFTNDLKAFIFHLKNPALLLIFGLGIVLQFSFTGVWTYLPFHLEAPPFSLSLEAVSYMFFAYGLGVIGSPLAGWIAGHFHLRTIRLLGVFVMVLGFVITLGPALWMIVVGLCVACLGFFTAHSLTASSVAEEVAHHKGSASSLYLVSYYIGVALGSSALGPLWNNWGWKGLIILLACVPAVYVVIVRLSRNRHKPEAASNN</sequence>
<dbReference type="InterPro" id="IPR011701">
    <property type="entry name" value="MFS"/>
</dbReference>
<dbReference type="PANTHER" id="PTHR43271:SF2">
    <property type="entry name" value="BLL2771 PROTEIN"/>
    <property type="match status" value="1"/>
</dbReference>
<evidence type="ECO:0000256" key="1">
    <source>
        <dbReference type="ARBA" id="ARBA00004651"/>
    </source>
</evidence>
<organism evidence="10 11">
    <name type="scientific">Lentibacillus kapialis</name>
    <dbReference type="NCBI Taxonomy" id="340214"/>
    <lineage>
        <taxon>Bacteria</taxon>
        <taxon>Bacillati</taxon>
        <taxon>Bacillota</taxon>
        <taxon>Bacilli</taxon>
        <taxon>Bacillales</taxon>
        <taxon>Bacillaceae</taxon>
        <taxon>Lentibacillus</taxon>
    </lineage>
</organism>
<evidence type="ECO:0000313" key="11">
    <source>
        <dbReference type="Proteomes" id="UP000658382"/>
    </source>
</evidence>
<feature type="transmembrane region" description="Helical" evidence="8">
    <location>
        <begin position="54"/>
        <end position="74"/>
    </location>
</feature>
<dbReference type="EMBL" id="BMNQ01000077">
    <property type="protein sequence ID" value="GGK07691.1"/>
    <property type="molecule type" value="Genomic_DNA"/>
</dbReference>
<evidence type="ECO:0000256" key="5">
    <source>
        <dbReference type="ARBA" id="ARBA00022692"/>
    </source>
</evidence>
<dbReference type="PROSITE" id="PS50850">
    <property type="entry name" value="MFS"/>
    <property type="match status" value="1"/>
</dbReference>
<feature type="transmembrane region" description="Helical" evidence="8">
    <location>
        <begin position="308"/>
        <end position="331"/>
    </location>
</feature>
<keyword evidence="5 8" id="KW-0812">Transmembrane</keyword>
<dbReference type="GO" id="GO:0005886">
    <property type="term" value="C:plasma membrane"/>
    <property type="evidence" value="ECO:0007669"/>
    <property type="project" value="UniProtKB-SubCell"/>
</dbReference>
<comment type="subcellular location">
    <subcellularLocation>
        <location evidence="1">Cell membrane</location>
        <topology evidence="1">Multi-pass membrane protein</topology>
    </subcellularLocation>
</comment>
<feature type="transmembrane region" description="Helical" evidence="8">
    <location>
        <begin position="218"/>
        <end position="240"/>
    </location>
</feature>
<feature type="transmembrane region" description="Helical" evidence="8">
    <location>
        <begin position="343"/>
        <end position="361"/>
    </location>
</feature>
<evidence type="ECO:0000256" key="8">
    <source>
        <dbReference type="SAM" id="Phobius"/>
    </source>
</evidence>
<dbReference type="GO" id="GO:0022857">
    <property type="term" value="F:transmembrane transporter activity"/>
    <property type="evidence" value="ECO:0007669"/>
    <property type="project" value="InterPro"/>
</dbReference>
<keyword evidence="4" id="KW-1003">Cell membrane</keyword>
<accession>A0A917Q2B9</accession>
<evidence type="ECO:0000256" key="7">
    <source>
        <dbReference type="ARBA" id="ARBA00023136"/>
    </source>
</evidence>
<feature type="transmembrane region" description="Helical" evidence="8">
    <location>
        <begin position="103"/>
        <end position="127"/>
    </location>
</feature>
<comment type="similarity">
    <text evidence="2">Belongs to the major facilitator superfamily.</text>
</comment>
<evidence type="ECO:0000256" key="6">
    <source>
        <dbReference type="ARBA" id="ARBA00022989"/>
    </source>
</evidence>
<dbReference type="RefSeq" id="WP_188634194.1">
    <property type="nucleotide sequence ID" value="NZ_BMNQ01000077.1"/>
</dbReference>
<feature type="transmembrane region" description="Helical" evidence="8">
    <location>
        <begin position="12"/>
        <end position="34"/>
    </location>
</feature>
<dbReference type="CDD" id="cd17324">
    <property type="entry name" value="MFS_NepI_like"/>
    <property type="match status" value="1"/>
</dbReference>
<feature type="transmembrane region" description="Helical" evidence="8">
    <location>
        <begin position="260"/>
        <end position="278"/>
    </location>
</feature>
<dbReference type="Pfam" id="PF07690">
    <property type="entry name" value="MFS_1"/>
    <property type="match status" value="1"/>
</dbReference>
<feature type="transmembrane region" description="Helical" evidence="8">
    <location>
        <begin position="285"/>
        <end position="302"/>
    </location>
</feature>
<comment type="caution">
    <text evidence="10">The sequence shown here is derived from an EMBL/GenBank/DDBJ whole genome shotgun (WGS) entry which is preliminary data.</text>
</comment>
<evidence type="ECO:0000256" key="3">
    <source>
        <dbReference type="ARBA" id="ARBA00022448"/>
    </source>
</evidence>
<dbReference type="InterPro" id="IPR020846">
    <property type="entry name" value="MFS_dom"/>
</dbReference>
<feature type="domain" description="Major facilitator superfamily (MFS) profile" evidence="9">
    <location>
        <begin position="16"/>
        <end position="395"/>
    </location>
</feature>
<evidence type="ECO:0000259" key="9">
    <source>
        <dbReference type="PROSITE" id="PS50850"/>
    </source>
</evidence>
<gene>
    <name evidence="10" type="ORF">GCM10007063_32810</name>
</gene>
<dbReference type="AlphaFoldDB" id="A0A917Q2B9"/>
<dbReference type="SUPFAM" id="SSF103473">
    <property type="entry name" value="MFS general substrate transporter"/>
    <property type="match status" value="1"/>
</dbReference>
<keyword evidence="6 8" id="KW-1133">Transmembrane helix</keyword>
<feature type="transmembrane region" description="Helical" evidence="8">
    <location>
        <begin position="81"/>
        <end position="97"/>
    </location>
</feature>
<dbReference type="Gene3D" id="1.20.1250.20">
    <property type="entry name" value="MFS general substrate transporter like domains"/>
    <property type="match status" value="1"/>
</dbReference>
<reference evidence="10" key="1">
    <citation type="journal article" date="2014" name="Int. J. Syst. Evol. Microbiol.">
        <title>Complete genome sequence of Corynebacterium casei LMG S-19264T (=DSM 44701T), isolated from a smear-ripened cheese.</title>
        <authorList>
            <consortium name="US DOE Joint Genome Institute (JGI-PGF)"/>
            <person name="Walter F."/>
            <person name="Albersmeier A."/>
            <person name="Kalinowski J."/>
            <person name="Ruckert C."/>
        </authorList>
    </citation>
    <scope>NUCLEOTIDE SEQUENCE</scope>
    <source>
        <strain evidence="10">JCM 12580</strain>
    </source>
</reference>
<evidence type="ECO:0000256" key="4">
    <source>
        <dbReference type="ARBA" id="ARBA00022475"/>
    </source>
</evidence>
<dbReference type="PANTHER" id="PTHR43271">
    <property type="entry name" value="BLL2771 PROTEIN"/>
    <property type="match status" value="1"/>
</dbReference>
<evidence type="ECO:0000256" key="2">
    <source>
        <dbReference type="ARBA" id="ARBA00008335"/>
    </source>
</evidence>
<keyword evidence="3" id="KW-0813">Transport</keyword>
<keyword evidence="7 8" id="KW-0472">Membrane</keyword>
<evidence type="ECO:0000313" key="10">
    <source>
        <dbReference type="EMBL" id="GGK07691.1"/>
    </source>
</evidence>
<keyword evidence="11" id="KW-1185">Reference proteome</keyword>
<proteinExistence type="inferred from homology"/>
<feature type="transmembrane region" description="Helical" evidence="8">
    <location>
        <begin position="139"/>
        <end position="158"/>
    </location>
</feature>
<feature type="transmembrane region" description="Helical" evidence="8">
    <location>
        <begin position="367"/>
        <end position="386"/>
    </location>
</feature>
<feature type="transmembrane region" description="Helical" evidence="8">
    <location>
        <begin position="170"/>
        <end position="190"/>
    </location>
</feature>
<dbReference type="InterPro" id="IPR036259">
    <property type="entry name" value="MFS_trans_sf"/>
</dbReference>
<dbReference type="Proteomes" id="UP000658382">
    <property type="component" value="Unassembled WGS sequence"/>
</dbReference>
<reference evidence="10" key="2">
    <citation type="submission" date="2020-09" db="EMBL/GenBank/DDBJ databases">
        <authorList>
            <person name="Sun Q."/>
            <person name="Ohkuma M."/>
        </authorList>
    </citation>
    <scope>NUCLEOTIDE SEQUENCE</scope>
    <source>
        <strain evidence="10">JCM 12580</strain>
    </source>
</reference>
<protein>
    <submittedName>
        <fullName evidence="10">MFS transporter</fullName>
    </submittedName>
</protein>
<name>A0A917Q2B9_9BACI</name>